<feature type="domain" description="BPL/LPL catalytic" evidence="2">
    <location>
        <begin position="17"/>
        <end position="195"/>
    </location>
</feature>
<evidence type="ECO:0000256" key="1">
    <source>
        <dbReference type="ARBA" id="ARBA00022598"/>
    </source>
</evidence>
<dbReference type="EMBL" id="AYZL01000019">
    <property type="protein sequence ID" value="KRN04043.1"/>
    <property type="molecule type" value="Genomic_DNA"/>
</dbReference>
<dbReference type="GO" id="GO:0005737">
    <property type="term" value="C:cytoplasm"/>
    <property type="evidence" value="ECO:0007669"/>
    <property type="project" value="TreeGrafter"/>
</dbReference>
<dbReference type="InterPro" id="IPR004408">
    <property type="entry name" value="Biotin_CoA_COase_ligase"/>
</dbReference>
<dbReference type="CDD" id="cd16442">
    <property type="entry name" value="BPL"/>
    <property type="match status" value="1"/>
</dbReference>
<evidence type="ECO:0000259" key="2">
    <source>
        <dbReference type="PROSITE" id="PS51733"/>
    </source>
</evidence>
<sequence>MASTFSKTDLLHHQPNLKEFNIEFFESIDSTSSYAKRYVESNQAVLPSIFATTKQTAAYGKESRTFFSPKGLYATLVLPITNLKELNPGLLTISAGLGVLDTLTDYFPHQFFQLKWVNDILLNHKKCGGILTELIQDQSQRYYLVLGIGLNLQTPTLPDELWSIATTIDMVANANYSILLADLVANTLHRLTNQTSPHLIVEYKHHSNLLGHKITVKGHQKAHTGFVRDFDKLGGLILENESDNQLLTFYSGDVIKILY</sequence>
<dbReference type="PROSITE" id="PS51733">
    <property type="entry name" value="BPL_LPL_CATALYTIC"/>
    <property type="match status" value="1"/>
</dbReference>
<dbReference type="Proteomes" id="UP000051378">
    <property type="component" value="Unassembled WGS sequence"/>
</dbReference>
<dbReference type="Gene3D" id="3.30.930.10">
    <property type="entry name" value="Bira Bifunctional Protein, Domain 2"/>
    <property type="match status" value="1"/>
</dbReference>
<dbReference type="Pfam" id="PF03099">
    <property type="entry name" value="BPL_LplA_LipB"/>
    <property type="match status" value="1"/>
</dbReference>
<dbReference type="SUPFAM" id="SSF55681">
    <property type="entry name" value="Class II aaRS and biotin synthetases"/>
    <property type="match status" value="1"/>
</dbReference>
<dbReference type="PANTHER" id="PTHR12835:SF5">
    <property type="entry name" value="BIOTIN--PROTEIN LIGASE"/>
    <property type="match status" value="1"/>
</dbReference>
<dbReference type="OrthoDB" id="9807064at2"/>
<protein>
    <submittedName>
        <fullName evidence="3">Biotin--[acetyl-CoA-carboxylase] ligase</fullName>
    </submittedName>
</protein>
<dbReference type="GO" id="GO:0016740">
    <property type="term" value="F:transferase activity"/>
    <property type="evidence" value="ECO:0007669"/>
    <property type="project" value="UniProtKB-ARBA"/>
</dbReference>
<organism evidence="3 4">
    <name type="scientific">Holzapfeliella floricola DSM 23037 = JCM 16512</name>
    <dbReference type="NCBI Taxonomy" id="1423744"/>
    <lineage>
        <taxon>Bacteria</taxon>
        <taxon>Bacillati</taxon>
        <taxon>Bacillota</taxon>
        <taxon>Bacilli</taxon>
        <taxon>Lactobacillales</taxon>
        <taxon>Lactobacillaceae</taxon>
        <taxon>Holzapfeliella</taxon>
    </lineage>
</organism>
<reference evidence="3 4" key="1">
    <citation type="journal article" date="2015" name="Genome Announc.">
        <title>Expanding the biotechnology potential of lactobacilli through comparative genomics of 213 strains and associated genera.</title>
        <authorList>
            <person name="Sun Z."/>
            <person name="Harris H.M."/>
            <person name="McCann A."/>
            <person name="Guo C."/>
            <person name="Argimon S."/>
            <person name="Zhang W."/>
            <person name="Yang X."/>
            <person name="Jeffery I.B."/>
            <person name="Cooney J.C."/>
            <person name="Kagawa T.F."/>
            <person name="Liu W."/>
            <person name="Song Y."/>
            <person name="Salvetti E."/>
            <person name="Wrobel A."/>
            <person name="Rasinkangas P."/>
            <person name="Parkhill J."/>
            <person name="Rea M.C."/>
            <person name="O'Sullivan O."/>
            <person name="Ritari J."/>
            <person name="Douillard F.P."/>
            <person name="Paul Ross R."/>
            <person name="Yang R."/>
            <person name="Briner A.E."/>
            <person name="Felis G.E."/>
            <person name="de Vos W.M."/>
            <person name="Barrangou R."/>
            <person name="Klaenhammer T.R."/>
            <person name="Caufield P.W."/>
            <person name="Cui Y."/>
            <person name="Zhang H."/>
            <person name="O'Toole P.W."/>
        </authorList>
    </citation>
    <scope>NUCLEOTIDE SEQUENCE [LARGE SCALE GENOMIC DNA]</scope>
    <source>
        <strain evidence="3 4">DSM 23037</strain>
    </source>
</reference>
<dbReference type="AlphaFoldDB" id="A0A0R2DLG4"/>
<dbReference type="InterPro" id="IPR045864">
    <property type="entry name" value="aa-tRNA-synth_II/BPL/LPL"/>
</dbReference>
<dbReference type="PANTHER" id="PTHR12835">
    <property type="entry name" value="BIOTIN PROTEIN LIGASE"/>
    <property type="match status" value="1"/>
</dbReference>
<keyword evidence="4" id="KW-1185">Reference proteome</keyword>
<gene>
    <name evidence="3" type="ORF">FC86_GL000573</name>
</gene>
<evidence type="ECO:0000313" key="3">
    <source>
        <dbReference type="EMBL" id="KRN04043.1"/>
    </source>
</evidence>
<dbReference type="NCBIfam" id="TIGR00121">
    <property type="entry name" value="birA_ligase"/>
    <property type="match status" value="1"/>
</dbReference>
<dbReference type="GO" id="GO:0009249">
    <property type="term" value="P:protein lipoylation"/>
    <property type="evidence" value="ECO:0007669"/>
    <property type="project" value="UniProtKB-ARBA"/>
</dbReference>
<proteinExistence type="predicted"/>
<dbReference type="PATRIC" id="fig|1423744.4.peg.589"/>
<dbReference type="RefSeq" id="WP_056974790.1">
    <property type="nucleotide sequence ID" value="NZ_AYZL01000019.1"/>
</dbReference>
<dbReference type="GO" id="GO:0004077">
    <property type="term" value="F:biotin--[biotin carboxyl-carrier protein] ligase activity"/>
    <property type="evidence" value="ECO:0007669"/>
    <property type="project" value="InterPro"/>
</dbReference>
<comment type="caution">
    <text evidence="3">The sequence shown here is derived from an EMBL/GenBank/DDBJ whole genome shotgun (WGS) entry which is preliminary data.</text>
</comment>
<evidence type="ECO:0000313" key="4">
    <source>
        <dbReference type="Proteomes" id="UP000051378"/>
    </source>
</evidence>
<dbReference type="InterPro" id="IPR004143">
    <property type="entry name" value="BPL_LPL_catalytic"/>
</dbReference>
<name>A0A0R2DLG4_9LACO</name>
<accession>A0A0R2DLG4</accession>
<dbReference type="STRING" id="1423744.FC86_GL000573"/>
<keyword evidence="1 3" id="KW-0436">Ligase</keyword>